<keyword evidence="13 15" id="KW-0368">Histidine biosynthesis</keyword>
<evidence type="ECO:0000256" key="9">
    <source>
        <dbReference type="ARBA" id="ARBA00022605"/>
    </source>
</evidence>
<comment type="caution">
    <text evidence="17">The sequence shown here is derived from an EMBL/GenBank/DDBJ whole genome shotgun (WGS) entry which is preliminary data.</text>
</comment>
<dbReference type="PANTHER" id="PTHR42945">
    <property type="entry name" value="HISTIDINE BIOSYNTHESIS BIFUNCTIONAL PROTEIN"/>
    <property type="match status" value="1"/>
</dbReference>
<dbReference type="InterPro" id="IPR008179">
    <property type="entry name" value="HisE"/>
</dbReference>
<dbReference type="GO" id="GO:0004636">
    <property type="term" value="F:phosphoribosyl-ATP diphosphatase activity"/>
    <property type="evidence" value="ECO:0007669"/>
    <property type="project" value="UniProtKB-EC"/>
</dbReference>
<dbReference type="Gene3D" id="1.10.287.1080">
    <property type="entry name" value="MazG-like"/>
    <property type="match status" value="1"/>
</dbReference>
<dbReference type="NCBIfam" id="NF002747">
    <property type="entry name" value="PRK02759.1"/>
    <property type="match status" value="1"/>
</dbReference>
<feature type="region of interest" description="Phosphoribosyl-ATP pyrophosphohydrolase" evidence="15">
    <location>
        <begin position="126"/>
        <end position="215"/>
    </location>
</feature>
<keyword evidence="9 15" id="KW-0028">Amino-acid biosynthesis</keyword>
<organism evidence="17 18">
    <name type="scientific">Oceanisphaera ostreae</name>
    <dbReference type="NCBI Taxonomy" id="914151"/>
    <lineage>
        <taxon>Bacteria</taxon>
        <taxon>Pseudomonadati</taxon>
        <taxon>Pseudomonadota</taxon>
        <taxon>Gammaproteobacteria</taxon>
        <taxon>Aeromonadales</taxon>
        <taxon>Aeromonadaceae</taxon>
        <taxon>Oceanisphaera</taxon>
    </lineage>
</organism>
<evidence type="ECO:0000259" key="16">
    <source>
        <dbReference type="Pfam" id="PF01502"/>
    </source>
</evidence>
<evidence type="ECO:0000313" key="17">
    <source>
        <dbReference type="EMBL" id="MFD1006677.1"/>
    </source>
</evidence>
<dbReference type="SUPFAM" id="SSF101386">
    <property type="entry name" value="all-alpha NTP pyrophosphatases"/>
    <property type="match status" value="1"/>
</dbReference>
<dbReference type="CDD" id="cd11534">
    <property type="entry name" value="NTP-PPase_HisIE_like"/>
    <property type="match status" value="1"/>
</dbReference>
<dbReference type="NCBIfam" id="TIGR03188">
    <property type="entry name" value="histidine_hisI"/>
    <property type="match status" value="1"/>
</dbReference>
<dbReference type="InterPro" id="IPR002496">
    <property type="entry name" value="PRib_AMP_CycHydrolase_dom"/>
</dbReference>
<dbReference type="Pfam" id="PF01503">
    <property type="entry name" value="PRA-PH"/>
    <property type="match status" value="1"/>
</dbReference>
<reference evidence="18" key="1">
    <citation type="journal article" date="2019" name="Int. J. Syst. Evol. Microbiol.">
        <title>The Global Catalogue of Microorganisms (GCM) 10K type strain sequencing project: providing services to taxonomists for standard genome sequencing and annotation.</title>
        <authorList>
            <consortium name="The Broad Institute Genomics Platform"/>
            <consortium name="The Broad Institute Genome Sequencing Center for Infectious Disease"/>
            <person name="Wu L."/>
            <person name="Ma J."/>
        </authorList>
    </citation>
    <scope>NUCLEOTIDE SEQUENCE [LARGE SCALE GENOMIC DNA]</scope>
    <source>
        <strain evidence="18">CCUG 60525</strain>
    </source>
</reference>
<dbReference type="NCBIfam" id="NF000768">
    <property type="entry name" value="PRK00051.1"/>
    <property type="match status" value="1"/>
</dbReference>
<keyword evidence="10 15" id="KW-0547">Nucleotide-binding</keyword>
<evidence type="ECO:0000256" key="12">
    <source>
        <dbReference type="ARBA" id="ARBA00022840"/>
    </source>
</evidence>
<dbReference type="SUPFAM" id="SSF141734">
    <property type="entry name" value="HisI-like"/>
    <property type="match status" value="1"/>
</dbReference>
<dbReference type="InterPro" id="IPR023019">
    <property type="entry name" value="His_synth_HisIE"/>
</dbReference>
<comment type="subcellular location">
    <subcellularLocation>
        <location evidence="3 15">Cytoplasm</location>
    </subcellularLocation>
</comment>
<protein>
    <recommendedName>
        <fullName evidence="15">Histidine biosynthesis bifunctional protein HisIE</fullName>
    </recommendedName>
    <domain>
        <recommendedName>
            <fullName evidence="15">Phosphoribosyl-AMP cyclohydrolase</fullName>
            <shortName evidence="15">PRA-CH</shortName>
            <ecNumber evidence="15">3.5.4.19</ecNumber>
        </recommendedName>
    </domain>
    <domain>
        <recommendedName>
            <fullName evidence="15">Phosphoribosyl-ATP pyrophosphatase</fullName>
            <shortName evidence="15">PRA-PH</shortName>
            <ecNumber evidence="15">3.6.1.31</ecNumber>
        </recommendedName>
    </domain>
</protein>
<dbReference type="EC" id="3.5.4.19" evidence="15"/>
<evidence type="ECO:0000256" key="4">
    <source>
        <dbReference type="ARBA" id="ARBA00005169"/>
    </source>
</evidence>
<feature type="region of interest" description="Phosphoribosyl-AMP cyclohydrolase" evidence="15">
    <location>
        <begin position="1"/>
        <end position="125"/>
    </location>
</feature>
<evidence type="ECO:0000256" key="5">
    <source>
        <dbReference type="ARBA" id="ARBA00005204"/>
    </source>
</evidence>
<evidence type="ECO:0000256" key="2">
    <source>
        <dbReference type="ARBA" id="ARBA00001460"/>
    </source>
</evidence>
<evidence type="ECO:0000256" key="7">
    <source>
        <dbReference type="ARBA" id="ARBA00008299"/>
    </source>
</evidence>
<comment type="pathway">
    <text evidence="4 15">Amino-acid biosynthesis; L-histidine biosynthesis; L-histidine from 5-phospho-alpha-D-ribose 1-diphosphate: step 3/9.</text>
</comment>
<evidence type="ECO:0000256" key="11">
    <source>
        <dbReference type="ARBA" id="ARBA00022801"/>
    </source>
</evidence>
<dbReference type="EC" id="3.6.1.31" evidence="15"/>
<evidence type="ECO:0000256" key="8">
    <source>
        <dbReference type="ARBA" id="ARBA00022490"/>
    </source>
</evidence>
<evidence type="ECO:0000256" key="14">
    <source>
        <dbReference type="ARBA" id="ARBA00023268"/>
    </source>
</evidence>
<dbReference type="InterPro" id="IPR038019">
    <property type="entry name" value="PRib_AMP_CycHydrolase_sf"/>
</dbReference>
<feature type="domain" description="Phosphoribosyl-AMP cyclohydrolase" evidence="16">
    <location>
        <begin position="43"/>
        <end position="116"/>
    </location>
</feature>
<dbReference type="InterPro" id="IPR021130">
    <property type="entry name" value="PRib-ATP_PPHydrolase-like"/>
</dbReference>
<dbReference type="EMBL" id="JBHTJS010000002">
    <property type="protein sequence ID" value="MFD1006677.1"/>
    <property type="molecule type" value="Genomic_DNA"/>
</dbReference>
<evidence type="ECO:0000256" key="15">
    <source>
        <dbReference type="HAMAP-Rule" id="MF_01019"/>
    </source>
</evidence>
<keyword evidence="11 15" id="KW-0378">Hydrolase</keyword>
<dbReference type="HAMAP" id="MF_01019">
    <property type="entry name" value="HisIE"/>
    <property type="match status" value="1"/>
</dbReference>
<keyword evidence="14 15" id="KW-0511">Multifunctional enzyme</keyword>
<keyword evidence="18" id="KW-1185">Reference proteome</keyword>
<keyword evidence="12 15" id="KW-0067">ATP-binding</keyword>
<evidence type="ECO:0000256" key="10">
    <source>
        <dbReference type="ARBA" id="ARBA00022741"/>
    </source>
</evidence>
<evidence type="ECO:0000256" key="1">
    <source>
        <dbReference type="ARBA" id="ARBA00000024"/>
    </source>
</evidence>
<proteinExistence type="inferred from homology"/>
<comment type="catalytic activity">
    <reaction evidence="2 15">
        <text>1-(5-phospho-beta-D-ribosyl)-ATP + H2O = 1-(5-phospho-beta-D-ribosyl)-5'-AMP + diphosphate + H(+)</text>
        <dbReference type="Rhea" id="RHEA:22828"/>
        <dbReference type="ChEBI" id="CHEBI:15377"/>
        <dbReference type="ChEBI" id="CHEBI:15378"/>
        <dbReference type="ChEBI" id="CHEBI:33019"/>
        <dbReference type="ChEBI" id="CHEBI:59457"/>
        <dbReference type="ChEBI" id="CHEBI:73183"/>
        <dbReference type="EC" id="3.6.1.31"/>
    </reaction>
</comment>
<evidence type="ECO:0000256" key="6">
    <source>
        <dbReference type="ARBA" id="ARBA00007731"/>
    </source>
</evidence>
<name>A0ABW3KCY5_9GAMM</name>
<dbReference type="Proteomes" id="UP001597048">
    <property type="component" value="Unassembled WGS sequence"/>
</dbReference>
<evidence type="ECO:0000313" key="18">
    <source>
        <dbReference type="Proteomes" id="UP001597048"/>
    </source>
</evidence>
<comment type="pathway">
    <text evidence="5 15">Amino-acid biosynthesis; L-histidine biosynthesis; L-histidine from 5-phospho-alpha-D-ribose 1-diphosphate: step 2/9.</text>
</comment>
<comment type="similarity">
    <text evidence="6 15">In the C-terminal section; belongs to the PRA-PH family.</text>
</comment>
<evidence type="ECO:0000256" key="13">
    <source>
        <dbReference type="ARBA" id="ARBA00023102"/>
    </source>
</evidence>
<comment type="catalytic activity">
    <reaction evidence="1 15">
        <text>1-(5-phospho-beta-D-ribosyl)-5'-AMP + H2O = 1-(5-phospho-beta-D-ribosyl)-5-[(5-phospho-beta-D-ribosylamino)methylideneamino]imidazole-4-carboxamide</text>
        <dbReference type="Rhea" id="RHEA:20049"/>
        <dbReference type="ChEBI" id="CHEBI:15377"/>
        <dbReference type="ChEBI" id="CHEBI:58435"/>
        <dbReference type="ChEBI" id="CHEBI:59457"/>
        <dbReference type="EC" id="3.5.4.19"/>
    </reaction>
</comment>
<keyword evidence="8 15" id="KW-0963">Cytoplasm</keyword>
<accession>A0ABW3KCY5</accession>
<dbReference type="Pfam" id="PF01502">
    <property type="entry name" value="PRA-CH"/>
    <property type="match status" value="1"/>
</dbReference>
<comment type="similarity">
    <text evidence="7 15">In the N-terminal section; belongs to the PRA-CH family.</text>
</comment>
<gene>
    <name evidence="15 17" type="primary">hisIE</name>
    <name evidence="15" type="synonym">hisI</name>
    <name evidence="17" type="ORF">ACFQ1C_00640</name>
</gene>
<evidence type="ECO:0000256" key="3">
    <source>
        <dbReference type="ARBA" id="ARBA00004496"/>
    </source>
</evidence>
<dbReference type="Gene3D" id="3.10.20.810">
    <property type="entry name" value="Phosphoribosyl-AMP cyclohydrolase"/>
    <property type="match status" value="1"/>
</dbReference>
<dbReference type="HAMAP" id="MF_01020">
    <property type="entry name" value="HisE"/>
    <property type="match status" value="1"/>
</dbReference>
<sequence>MTDNNKPENQLNNKFTPEQLDWEKVDGLMPVVVQDCRSGRVLMLGYMNQDALAHTLESKQVTFFSRTKNRLWTKGESSGHFLQLTDISTDCDNDTLLALVEPIGPTCHLGHTSCFNQQTLPDLAFLSELEHVIASRKGADPKSSYTASLYASGTKRIAQKVGEEGVETALAATVHDHEELVNESADLLYHLTVLLQQEELQLSDVIAKLQERHKI</sequence>
<dbReference type="GO" id="GO:0004635">
    <property type="term" value="F:phosphoribosyl-AMP cyclohydrolase activity"/>
    <property type="evidence" value="ECO:0007669"/>
    <property type="project" value="UniProtKB-EC"/>
</dbReference>
<dbReference type="RefSeq" id="WP_379556604.1">
    <property type="nucleotide sequence ID" value="NZ_JBHTJS010000002.1"/>
</dbReference>
<dbReference type="PANTHER" id="PTHR42945:SF9">
    <property type="entry name" value="HISTIDINE BIOSYNTHESIS BIFUNCTIONAL PROTEIN HISIE"/>
    <property type="match status" value="1"/>
</dbReference>